<evidence type="ECO:0000256" key="1">
    <source>
        <dbReference type="SAM" id="MobiDB-lite"/>
    </source>
</evidence>
<keyword evidence="3" id="KW-1185">Reference proteome</keyword>
<sequence length="176" mass="19849">MAHQQQQQQPRAGAPASSSDTSVPDISDHNKAFHFLYDQAQKAHFAGNHAKANDITNWLLLEPECPPLCEAGAHLILAHAPDTADMQVDHARRALQLYHAVETQTVRDGPRRKYINWALARAQRILSETLQRSRVSEEQKKNSMPVTEAEYATMCAEYVDGFWEQELGRAEDNTTQ</sequence>
<dbReference type="RefSeq" id="XP_046008012.1">
    <property type="nucleotide sequence ID" value="XM_046159298.1"/>
</dbReference>
<proteinExistence type="predicted"/>
<organism evidence="2 3">
    <name type="scientific">Microdochium trichocladiopsis</name>
    <dbReference type="NCBI Taxonomy" id="1682393"/>
    <lineage>
        <taxon>Eukaryota</taxon>
        <taxon>Fungi</taxon>
        <taxon>Dikarya</taxon>
        <taxon>Ascomycota</taxon>
        <taxon>Pezizomycotina</taxon>
        <taxon>Sordariomycetes</taxon>
        <taxon>Xylariomycetidae</taxon>
        <taxon>Xylariales</taxon>
        <taxon>Microdochiaceae</taxon>
        <taxon>Microdochium</taxon>
    </lineage>
</organism>
<accession>A0A9P8XWE4</accession>
<dbReference type="EMBL" id="JAGTJQ010000009">
    <property type="protein sequence ID" value="KAH7024464.1"/>
    <property type="molecule type" value="Genomic_DNA"/>
</dbReference>
<gene>
    <name evidence="2" type="ORF">B0I36DRAFT_366409</name>
</gene>
<comment type="caution">
    <text evidence="2">The sequence shown here is derived from an EMBL/GenBank/DDBJ whole genome shotgun (WGS) entry which is preliminary data.</text>
</comment>
<reference evidence="2" key="1">
    <citation type="journal article" date="2021" name="Nat. Commun.">
        <title>Genetic determinants of endophytism in the Arabidopsis root mycobiome.</title>
        <authorList>
            <person name="Mesny F."/>
            <person name="Miyauchi S."/>
            <person name="Thiergart T."/>
            <person name="Pickel B."/>
            <person name="Atanasova L."/>
            <person name="Karlsson M."/>
            <person name="Huettel B."/>
            <person name="Barry K.W."/>
            <person name="Haridas S."/>
            <person name="Chen C."/>
            <person name="Bauer D."/>
            <person name="Andreopoulos W."/>
            <person name="Pangilinan J."/>
            <person name="LaButti K."/>
            <person name="Riley R."/>
            <person name="Lipzen A."/>
            <person name="Clum A."/>
            <person name="Drula E."/>
            <person name="Henrissat B."/>
            <person name="Kohler A."/>
            <person name="Grigoriev I.V."/>
            <person name="Martin F.M."/>
            <person name="Hacquard S."/>
        </authorList>
    </citation>
    <scope>NUCLEOTIDE SEQUENCE</scope>
    <source>
        <strain evidence="2">MPI-CAGE-CH-0230</strain>
    </source>
</reference>
<dbReference type="Proteomes" id="UP000756346">
    <property type="component" value="Unassembled WGS sequence"/>
</dbReference>
<feature type="region of interest" description="Disordered" evidence="1">
    <location>
        <begin position="1"/>
        <end position="25"/>
    </location>
</feature>
<protein>
    <submittedName>
        <fullName evidence="2">Uncharacterized protein</fullName>
    </submittedName>
</protein>
<evidence type="ECO:0000313" key="2">
    <source>
        <dbReference type="EMBL" id="KAH7024464.1"/>
    </source>
</evidence>
<name>A0A9P8XWE4_9PEZI</name>
<evidence type="ECO:0000313" key="3">
    <source>
        <dbReference type="Proteomes" id="UP000756346"/>
    </source>
</evidence>
<dbReference type="GeneID" id="70188844"/>
<dbReference type="AlphaFoldDB" id="A0A9P8XWE4"/>
<dbReference type="OrthoDB" id="10569388at2759"/>